<evidence type="ECO:0000313" key="1">
    <source>
        <dbReference type="EMBL" id="OWK34190.1"/>
    </source>
</evidence>
<comment type="caution">
    <text evidence="1">The sequence shown here is derived from an EMBL/GenBank/DDBJ whole genome shotgun (WGS) entry which is preliminary data.</text>
</comment>
<accession>A0A225CXU4</accession>
<dbReference type="AlphaFoldDB" id="A0A225CXU4"/>
<organism evidence="1 2">
    <name type="scientific">Fimbriiglobus ruber</name>
    <dbReference type="NCBI Taxonomy" id="1908690"/>
    <lineage>
        <taxon>Bacteria</taxon>
        <taxon>Pseudomonadati</taxon>
        <taxon>Planctomycetota</taxon>
        <taxon>Planctomycetia</taxon>
        <taxon>Gemmatales</taxon>
        <taxon>Gemmataceae</taxon>
        <taxon>Fimbriiglobus</taxon>
    </lineage>
</organism>
<protein>
    <submittedName>
        <fullName evidence="1">Uncharacterized protein</fullName>
    </submittedName>
</protein>
<dbReference type="EMBL" id="NIDE01000020">
    <property type="protein sequence ID" value="OWK34190.1"/>
    <property type="molecule type" value="Genomic_DNA"/>
</dbReference>
<proteinExistence type="predicted"/>
<dbReference type="Proteomes" id="UP000214646">
    <property type="component" value="Unassembled WGS sequence"/>
</dbReference>
<gene>
    <name evidence="1" type="ORF">FRUB_10161</name>
</gene>
<name>A0A225CXU4_9BACT</name>
<evidence type="ECO:0000313" key="2">
    <source>
        <dbReference type="Proteomes" id="UP000214646"/>
    </source>
</evidence>
<sequence>MTPKGVEHAVGPPPQLSLAFVMNAVTPKGVEHTSPPC</sequence>
<keyword evidence="2" id="KW-1185">Reference proteome</keyword>
<reference evidence="2" key="1">
    <citation type="submission" date="2017-06" db="EMBL/GenBank/DDBJ databases">
        <title>Genome analysis of Fimbriiglobus ruber SP5, the first member of the order Planctomycetales with confirmed chitinolytic capability.</title>
        <authorList>
            <person name="Ravin N.V."/>
            <person name="Rakitin A.L."/>
            <person name="Ivanova A.A."/>
            <person name="Beletsky A.V."/>
            <person name="Kulichevskaya I.S."/>
            <person name="Mardanov A.V."/>
            <person name="Dedysh S.N."/>
        </authorList>
    </citation>
    <scope>NUCLEOTIDE SEQUENCE [LARGE SCALE GENOMIC DNA]</scope>
    <source>
        <strain evidence="2">SP5</strain>
    </source>
</reference>